<dbReference type="Pfam" id="PF01522">
    <property type="entry name" value="Polysacc_deac_1"/>
    <property type="match status" value="1"/>
</dbReference>
<accession>A0A7G9Z4C1</accession>
<dbReference type="EMBL" id="MT631603">
    <property type="protein sequence ID" value="QNO55105.1"/>
    <property type="molecule type" value="Genomic_DNA"/>
</dbReference>
<gene>
    <name evidence="2" type="ORF">FPOEFMDM_00019</name>
    <name evidence="3" type="ORF">MNNOGLJF_00019</name>
</gene>
<feature type="domain" description="NodB homology" evidence="1">
    <location>
        <begin position="129"/>
        <end position="215"/>
    </location>
</feature>
<dbReference type="GO" id="GO:0005975">
    <property type="term" value="P:carbohydrate metabolic process"/>
    <property type="evidence" value="ECO:0007669"/>
    <property type="project" value="InterPro"/>
</dbReference>
<sequence>MKMIKPNVLIIADKEDAKHLDVNKQSNHWNIFWKIIDYNRLHKSVNELQSKIKEHNIDFILYSKNDQVVKKMSIGPVTKRLEIGYSSFSGINGKYRIEEMKNCFEDFIRGDNKLDFDIPLSKERILETDNKGTFSLVFDTEQLGGVRYGLPRIFELLNKYDVQATFFVTNLMKKVYSNIVEEIHAQGHEIGLHGRWHEYLSTYSEKEQSKLIKEMIADFGYPVHGANFIGRMNKDTVYALIENGINYFVFPLINYYRFFCYPKLPTNPFLVSSENGDIWMVPICVETYGSPWFSIENMIDSAFRESLKSNKHITILCHPFRDGNEQHIAVTEKLLRYLVLEKEAKQIVIKDLPLSHERHVEVNEMDKTTPKIRLSELIPRTKQDYMGIIPEDLMMIYRLIKRGHIIW</sequence>
<dbReference type="SUPFAM" id="SSF88713">
    <property type="entry name" value="Glycoside hydrolase/deacetylase"/>
    <property type="match status" value="1"/>
</dbReference>
<dbReference type="Gene3D" id="3.20.20.370">
    <property type="entry name" value="Glycoside hydrolase/deacetylase"/>
    <property type="match status" value="1"/>
</dbReference>
<protein>
    <recommendedName>
        <fullName evidence="1">NodB homology domain-containing protein</fullName>
    </recommendedName>
</protein>
<name>A0A7G9Z4C1_9EURY</name>
<organism evidence="3">
    <name type="scientific">Candidatus Methanophaga sp. ANME-1 ERB7</name>
    <dbReference type="NCBI Taxonomy" id="2759913"/>
    <lineage>
        <taxon>Archaea</taxon>
        <taxon>Methanobacteriati</taxon>
        <taxon>Methanobacteriota</taxon>
        <taxon>Stenosarchaea group</taxon>
        <taxon>Methanomicrobia</taxon>
        <taxon>Candidatus Methanophagales</taxon>
        <taxon>Candidatus Methanophagaceae</taxon>
        <taxon>Candidatus Methanophaga</taxon>
    </lineage>
</organism>
<dbReference type="PANTHER" id="PTHR47561">
    <property type="entry name" value="POLYSACCHARIDE DEACETYLASE FAMILY PROTEIN (AFU_ORTHOLOGUE AFUA_6G05030)"/>
    <property type="match status" value="1"/>
</dbReference>
<dbReference type="EMBL" id="MT631601">
    <property type="protein sequence ID" value="QNO55034.1"/>
    <property type="molecule type" value="Genomic_DNA"/>
</dbReference>
<reference evidence="3" key="1">
    <citation type="submission" date="2020-06" db="EMBL/GenBank/DDBJ databases">
        <title>Unique genomic features of the anaerobic methanotrophic archaea.</title>
        <authorList>
            <person name="Chadwick G.L."/>
            <person name="Skennerton C.T."/>
            <person name="Laso-Perez R."/>
            <person name="Leu A.O."/>
            <person name="Speth D.R."/>
            <person name="Yu H."/>
            <person name="Morgan-Lang C."/>
            <person name="Hatzenpichler R."/>
            <person name="Goudeau D."/>
            <person name="Malmstrom R."/>
            <person name="Brazelton W.J."/>
            <person name="Woyke T."/>
            <person name="Hallam S.J."/>
            <person name="Tyson G.W."/>
            <person name="Wegener G."/>
            <person name="Boetius A."/>
            <person name="Orphan V."/>
        </authorList>
    </citation>
    <scope>NUCLEOTIDE SEQUENCE</scope>
</reference>
<dbReference type="GO" id="GO:0016810">
    <property type="term" value="F:hydrolase activity, acting on carbon-nitrogen (but not peptide) bonds"/>
    <property type="evidence" value="ECO:0007669"/>
    <property type="project" value="InterPro"/>
</dbReference>
<dbReference type="PANTHER" id="PTHR47561:SF1">
    <property type="entry name" value="POLYSACCHARIDE DEACETYLASE FAMILY PROTEIN (AFU_ORTHOLOGUE AFUA_6G05030)"/>
    <property type="match status" value="1"/>
</dbReference>
<dbReference type="InterPro" id="IPR002509">
    <property type="entry name" value="NODB_dom"/>
</dbReference>
<dbReference type="InterPro" id="IPR011330">
    <property type="entry name" value="Glyco_hydro/deAcase_b/a-brl"/>
</dbReference>
<evidence type="ECO:0000259" key="1">
    <source>
        <dbReference type="Pfam" id="PF01522"/>
    </source>
</evidence>
<evidence type="ECO:0000313" key="3">
    <source>
        <dbReference type="EMBL" id="QNO55105.1"/>
    </source>
</evidence>
<evidence type="ECO:0000313" key="2">
    <source>
        <dbReference type="EMBL" id="QNO55034.1"/>
    </source>
</evidence>
<proteinExistence type="predicted"/>
<dbReference type="AlphaFoldDB" id="A0A7G9Z4C1"/>